<organism evidence="1 2">
    <name type="scientific">Muntiacus muntjak</name>
    <name type="common">Barking deer</name>
    <name type="synonym">Indian muntjac</name>
    <dbReference type="NCBI Taxonomy" id="9888"/>
    <lineage>
        <taxon>Eukaryota</taxon>
        <taxon>Metazoa</taxon>
        <taxon>Chordata</taxon>
        <taxon>Craniata</taxon>
        <taxon>Vertebrata</taxon>
        <taxon>Euteleostomi</taxon>
        <taxon>Mammalia</taxon>
        <taxon>Eutheria</taxon>
        <taxon>Laurasiatheria</taxon>
        <taxon>Artiodactyla</taxon>
        <taxon>Ruminantia</taxon>
        <taxon>Pecora</taxon>
        <taxon>Cervidae</taxon>
        <taxon>Muntiacinae</taxon>
        <taxon>Muntiacus</taxon>
    </lineage>
</organism>
<dbReference type="EMBL" id="VCEA01000002">
    <property type="protein sequence ID" value="KAB0353018.1"/>
    <property type="molecule type" value="Genomic_DNA"/>
</dbReference>
<protein>
    <submittedName>
        <fullName evidence="1">Uncharacterized protein</fullName>
    </submittedName>
</protein>
<dbReference type="Proteomes" id="UP000326458">
    <property type="component" value="Unassembled WGS sequence"/>
</dbReference>
<dbReference type="AlphaFoldDB" id="A0A5N3VVK4"/>
<dbReference type="UniPathway" id="UPA00085"/>
<gene>
    <name evidence="1" type="ORF">FD754_017875</name>
</gene>
<evidence type="ECO:0000313" key="1">
    <source>
        <dbReference type="EMBL" id="KAB0353018.1"/>
    </source>
</evidence>
<dbReference type="GO" id="GO:0006644">
    <property type="term" value="P:phospholipid metabolic process"/>
    <property type="evidence" value="ECO:0007669"/>
    <property type="project" value="UniProtKB-UniPathway"/>
</dbReference>
<evidence type="ECO:0000313" key="2">
    <source>
        <dbReference type="Proteomes" id="UP000326458"/>
    </source>
</evidence>
<name>A0A5N3VVK4_MUNMU</name>
<reference evidence="1 2" key="1">
    <citation type="submission" date="2019-06" db="EMBL/GenBank/DDBJ databases">
        <title>Discovery of a novel chromosome fission-fusion reversal in muntjac.</title>
        <authorList>
            <person name="Mudd A.B."/>
            <person name="Bredeson J.V."/>
            <person name="Baum R."/>
            <person name="Hockemeyer D."/>
            <person name="Rokhsar D.S."/>
        </authorList>
    </citation>
    <scope>NUCLEOTIDE SEQUENCE [LARGE SCALE GENOMIC DNA]</scope>
    <source>
        <strain evidence="1">UTSW_UCB_Mm</strain>
        <tissue evidence="1">Fibroblast cell line</tissue>
    </source>
</reference>
<comment type="caution">
    <text evidence="1">The sequence shown here is derived from an EMBL/GenBank/DDBJ whole genome shotgun (WGS) entry which is preliminary data.</text>
</comment>
<proteinExistence type="predicted"/>
<sequence length="105" mass="11568">MCEHSIHVCYKVLSSMPMAVLNLGQIDPFQRGFFCKDNSIQYPYHDGTITTTVLSTVGLGLPISSEDPLEKEIAAAHSSTFAWKIPWMEEPGGLQSMGSQGVRHN</sequence>
<accession>A0A5N3VVK4</accession>
<keyword evidence="2" id="KW-1185">Reference proteome</keyword>